<keyword evidence="2" id="KW-0472">Membrane</keyword>
<evidence type="ECO:0000256" key="1">
    <source>
        <dbReference type="SAM" id="MobiDB-lite"/>
    </source>
</evidence>
<comment type="caution">
    <text evidence="3">The sequence shown here is derived from an EMBL/GenBank/DDBJ whole genome shotgun (WGS) entry which is preliminary data.</text>
</comment>
<feature type="transmembrane region" description="Helical" evidence="2">
    <location>
        <begin position="104"/>
        <end position="126"/>
    </location>
</feature>
<gene>
    <name evidence="3" type="ORF">H9932_13215</name>
</gene>
<evidence type="ECO:0000313" key="4">
    <source>
        <dbReference type="Proteomes" id="UP000823854"/>
    </source>
</evidence>
<dbReference type="AlphaFoldDB" id="A0A9D2TJ20"/>
<proteinExistence type="predicted"/>
<keyword evidence="2" id="KW-0812">Transmembrane</keyword>
<feature type="transmembrane region" description="Helical" evidence="2">
    <location>
        <begin position="69"/>
        <end position="92"/>
    </location>
</feature>
<keyword evidence="2" id="KW-1133">Transmembrane helix</keyword>
<evidence type="ECO:0000256" key="2">
    <source>
        <dbReference type="SAM" id="Phobius"/>
    </source>
</evidence>
<organism evidence="3 4">
    <name type="scientific">Candidatus Brachybacterium intestinipullorum</name>
    <dbReference type="NCBI Taxonomy" id="2838512"/>
    <lineage>
        <taxon>Bacteria</taxon>
        <taxon>Bacillati</taxon>
        <taxon>Actinomycetota</taxon>
        <taxon>Actinomycetes</taxon>
        <taxon>Micrococcales</taxon>
        <taxon>Dermabacteraceae</taxon>
        <taxon>Brachybacterium</taxon>
    </lineage>
</organism>
<protein>
    <submittedName>
        <fullName evidence="3">Uncharacterized protein</fullName>
    </submittedName>
</protein>
<dbReference type="EMBL" id="DWWC01000275">
    <property type="protein sequence ID" value="HJC70618.1"/>
    <property type="molecule type" value="Genomic_DNA"/>
</dbReference>
<sequence>MTPASARLSPFLILGLGLLALVRPLASIVVEQSGHELGAAPRLLLTAAITLVWVAAVGLGHAPRPVLTLVLAGTAYAVSAIVLSGILSPLLLGHLSGPLARPLAIVPMLLVNALWGLIAGLLALGVRRLRGTAVTSRGAAATTAPPAPGSPGPASRAHGRDGTSRS</sequence>
<reference evidence="3" key="1">
    <citation type="journal article" date="2021" name="PeerJ">
        <title>Extensive microbial diversity within the chicken gut microbiome revealed by metagenomics and culture.</title>
        <authorList>
            <person name="Gilroy R."/>
            <person name="Ravi A."/>
            <person name="Getino M."/>
            <person name="Pursley I."/>
            <person name="Horton D.L."/>
            <person name="Alikhan N.F."/>
            <person name="Baker D."/>
            <person name="Gharbi K."/>
            <person name="Hall N."/>
            <person name="Watson M."/>
            <person name="Adriaenssens E.M."/>
            <person name="Foster-Nyarko E."/>
            <person name="Jarju S."/>
            <person name="Secka A."/>
            <person name="Antonio M."/>
            <person name="Oren A."/>
            <person name="Chaudhuri R.R."/>
            <person name="La Ragione R."/>
            <person name="Hildebrand F."/>
            <person name="Pallen M.J."/>
        </authorList>
    </citation>
    <scope>NUCLEOTIDE SEQUENCE</scope>
    <source>
        <strain evidence="3">CHK130-7132</strain>
    </source>
</reference>
<accession>A0A9D2TJ20</accession>
<name>A0A9D2TJ20_9MICO</name>
<evidence type="ECO:0000313" key="3">
    <source>
        <dbReference type="EMBL" id="HJC70618.1"/>
    </source>
</evidence>
<feature type="transmembrane region" description="Helical" evidence="2">
    <location>
        <begin position="43"/>
        <end position="62"/>
    </location>
</feature>
<reference evidence="3" key="2">
    <citation type="submission" date="2021-04" db="EMBL/GenBank/DDBJ databases">
        <authorList>
            <person name="Gilroy R."/>
        </authorList>
    </citation>
    <scope>NUCLEOTIDE SEQUENCE</scope>
    <source>
        <strain evidence="3">CHK130-7132</strain>
    </source>
</reference>
<feature type="region of interest" description="Disordered" evidence="1">
    <location>
        <begin position="137"/>
        <end position="166"/>
    </location>
</feature>
<dbReference type="Proteomes" id="UP000823854">
    <property type="component" value="Unassembled WGS sequence"/>
</dbReference>